<protein>
    <recommendedName>
        <fullName evidence="4">BHLH domain-containing protein</fullName>
    </recommendedName>
</protein>
<dbReference type="Proteomes" id="UP001221757">
    <property type="component" value="Unassembled WGS sequence"/>
</dbReference>
<dbReference type="AlphaFoldDB" id="A0AAD7FJQ6"/>
<proteinExistence type="predicted"/>
<name>A0AAD7FJQ6_MYCRO</name>
<evidence type="ECO:0008006" key="4">
    <source>
        <dbReference type="Google" id="ProtNLM"/>
    </source>
</evidence>
<sequence length="139" mass="15170">MYDPLSSPLSCSDTSADSLYQASNSSSANSSSRGNSFVQRQVRYTPTPSPTSFSGRRHRRGRSHSDMNLLCMENLAQNRKEVTRRRRIEAAATNCAKLNDVLPISNQKSSKVSLLDRGGGSAAAQLSWALNSTYGNHCI</sequence>
<reference evidence="2" key="1">
    <citation type="submission" date="2023-03" db="EMBL/GenBank/DDBJ databases">
        <title>Massive genome expansion in bonnet fungi (Mycena s.s.) driven by repeated elements and novel gene families across ecological guilds.</title>
        <authorList>
            <consortium name="Lawrence Berkeley National Laboratory"/>
            <person name="Harder C.B."/>
            <person name="Miyauchi S."/>
            <person name="Viragh M."/>
            <person name="Kuo A."/>
            <person name="Thoen E."/>
            <person name="Andreopoulos B."/>
            <person name="Lu D."/>
            <person name="Skrede I."/>
            <person name="Drula E."/>
            <person name="Henrissat B."/>
            <person name="Morin E."/>
            <person name="Kohler A."/>
            <person name="Barry K."/>
            <person name="LaButti K."/>
            <person name="Morin E."/>
            <person name="Salamov A."/>
            <person name="Lipzen A."/>
            <person name="Mereny Z."/>
            <person name="Hegedus B."/>
            <person name="Baldrian P."/>
            <person name="Stursova M."/>
            <person name="Weitz H."/>
            <person name="Taylor A."/>
            <person name="Grigoriev I.V."/>
            <person name="Nagy L.G."/>
            <person name="Martin F."/>
            <person name="Kauserud H."/>
        </authorList>
    </citation>
    <scope>NUCLEOTIDE SEQUENCE</scope>
    <source>
        <strain evidence="2">CBHHK067</strain>
    </source>
</reference>
<evidence type="ECO:0000256" key="1">
    <source>
        <dbReference type="SAM" id="MobiDB-lite"/>
    </source>
</evidence>
<keyword evidence="3" id="KW-1185">Reference proteome</keyword>
<comment type="caution">
    <text evidence="2">The sequence shown here is derived from an EMBL/GenBank/DDBJ whole genome shotgun (WGS) entry which is preliminary data.</text>
</comment>
<feature type="compositionally biased region" description="Polar residues" evidence="1">
    <location>
        <begin position="37"/>
        <end position="53"/>
    </location>
</feature>
<gene>
    <name evidence="2" type="ORF">B0H17DRAFT_580073</name>
</gene>
<organism evidence="2 3">
    <name type="scientific">Mycena rosella</name>
    <name type="common">Pink bonnet</name>
    <name type="synonym">Agaricus rosellus</name>
    <dbReference type="NCBI Taxonomy" id="1033263"/>
    <lineage>
        <taxon>Eukaryota</taxon>
        <taxon>Fungi</taxon>
        <taxon>Dikarya</taxon>
        <taxon>Basidiomycota</taxon>
        <taxon>Agaricomycotina</taxon>
        <taxon>Agaricomycetes</taxon>
        <taxon>Agaricomycetidae</taxon>
        <taxon>Agaricales</taxon>
        <taxon>Marasmiineae</taxon>
        <taxon>Mycenaceae</taxon>
        <taxon>Mycena</taxon>
    </lineage>
</organism>
<accession>A0AAD7FJQ6</accession>
<dbReference type="EMBL" id="JARKIE010000623">
    <property type="protein sequence ID" value="KAJ7624139.1"/>
    <property type="molecule type" value="Genomic_DNA"/>
</dbReference>
<feature type="region of interest" description="Disordered" evidence="1">
    <location>
        <begin position="1"/>
        <end position="67"/>
    </location>
</feature>
<evidence type="ECO:0000313" key="3">
    <source>
        <dbReference type="Proteomes" id="UP001221757"/>
    </source>
</evidence>
<feature type="compositionally biased region" description="Low complexity" evidence="1">
    <location>
        <begin position="15"/>
        <end position="36"/>
    </location>
</feature>
<evidence type="ECO:0000313" key="2">
    <source>
        <dbReference type="EMBL" id="KAJ7624139.1"/>
    </source>
</evidence>